<dbReference type="EMBL" id="CAJNOO010001240">
    <property type="protein sequence ID" value="CAF1120438.1"/>
    <property type="molecule type" value="Genomic_DNA"/>
</dbReference>
<comment type="subcellular location">
    <subcellularLocation>
        <location evidence="1">Mitochondrion inner membrane</location>
        <topology evidence="1">Peripheral membrane protein</topology>
        <orientation evidence="1">Intermembrane side</orientation>
    </subcellularLocation>
</comment>
<dbReference type="EMBL" id="CAJNOU010001463">
    <property type="protein sequence ID" value="CAF1208064.1"/>
    <property type="molecule type" value="Genomic_DNA"/>
</dbReference>
<evidence type="ECO:0000313" key="6">
    <source>
        <dbReference type="EMBL" id="CAF1496922.1"/>
    </source>
</evidence>
<comment type="similarity">
    <text evidence="1">Belongs to the small Tim family.</text>
</comment>
<dbReference type="Proteomes" id="UP000663854">
    <property type="component" value="Unassembled WGS sequence"/>
</dbReference>
<dbReference type="Proteomes" id="UP000663889">
    <property type="component" value="Unassembled WGS sequence"/>
</dbReference>
<dbReference type="Proteomes" id="UP000663823">
    <property type="component" value="Unassembled WGS sequence"/>
</dbReference>
<dbReference type="Pfam" id="PF02953">
    <property type="entry name" value="zf-Tim10_DDP"/>
    <property type="match status" value="1"/>
</dbReference>
<evidence type="ECO:0000313" key="7">
    <source>
        <dbReference type="EMBL" id="CAF3771186.1"/>
    </source>
</evidence>
<evidence type="ECO:0000256" key="1">
    <source>
        <dbReference type="RuleBase" id="RU367043"/>
    </source>
</evidence>
<dbReference type="SUPFAM" id="SSF144122">
    <property type="entry name" value="Tim10-like"/>
    <property type="match status" value="1"/>
</dbReference>
<proteinExistence type="inferred from homology"/>
<keyword evidence="1" id="KW-0813">Transport</keyword>
<dbReference type="Proteomes" id="UP000663836">
    <property type="component" value="Unassembled WGS sequence"/>
</dbReference>
<comment type="function">
    <text evidence="1">Mitochondrial intermembrane chaperone that participates in the import and insertion of some multi-pass transmembrane proteins into the mitochondrial inner membrane. Also required for the transfer of beta-barrel precursors from the TOM complex to the sorting and assembly machinery (SAM complex) of the outer membrane. Acts as a chaperone-like protein that protects the hydrophobic precursors from aggregation and guide them through the mitochondrial intermembrane space.</text>
</comment>
<evidence type="ECO:0000259" key="2">
    <source>
        <dbReference type="Pfam" id="PF02953"/>
    </source>
</evidence>
<evidence type="ECO:0000313" key="8">
    <source>
        <dbReference type="EMBL" id="CAF3838651.1"/>
    </source>
</evidence>
<comment type="caution">
    <text evidence="8">The sequence shown here is derived from an EMBL/GenBank/DDBJ whole genome shotgun (WGS) entry which is preliminary data.</text>
</comment>
<dbReference type="EMBL" id="CAJOAX010004467">
    <property type="protein sequence ID" value="CAF3907332.1"/>
    <property type="molecule type" value="Genomic_DNA"/>
</dbReference>
<dbReference type="Proteomes" id="UP000663882">
    <property type="component" value="Unassembled WGS sequence"/>
</dbReference>
<evidence type="ECO:0000313" key="11">
    <source>
        <dbReference type="Proteomes" id="UP000663870"/>
    </source>
</evidence>
<dbReference type="EMBL" id="CAJOBE010001747">
    <property type="protein sequence ID" value="CAF3771186.1"/>
    <property type="molecule type" value="Genomic_DNA"/>
</dbReference>
<feature type="domain" description="Tim10-like" evidence="2">
    <location>
        <begin position="16"/>
        <end position="76"/>
    </location>
</feature>
<evidence type="ECO:0000313" key="9">
    <source>
        <dbReference type="EMBL" id="CAF3907332.1"/>
    </source>
</evidence>
<keyword evidence="1" id="KW-1015">Disulfide bond</keyword>
<keyword evidence="1" id="KW-0496">Mitochondrion</keyword>
<accession>A0A819DHY4</accession>
<dbReference type="EMBL" id="CAJNOH010000165">
    <property type="protein sequence ID" value="CAF0920183.1"/>
    <property type="molecule type" value="Genomic_DNA"/>
</dbReference>
<organism evidence="8 10">
    <name type="scientific">Rotaria sordida</name>
    <dbReference type="NCBI Taxonomy" id="392033"/>
    <lineage>
        <taxon>Eukaryota</taxon>
        <taxon>Metazoa</taxon>
        <taxon>Spiralia</taxon>
        <taxon>Gnathifera</taxon>
        <taxon>Rotifera</taxon>
        <taxon>Eurotatoria</taxon>
        <taxon>Bdelloidea</taxon>
        <taxon>Philodinida</taxon>
        <taxon>Philodinidae</taxon>
        <taxon>Rotaria</taxon>
    </lineage>
</organism>
<evidence type="ECO:0000313" key="3">
    <source>
        <dbReference type="EMBL" id="CAF0920183.1"/>
    </source>
</evidence>
<dbReference type="Gene3D" id="1.10.287.810">
    <property type="entry name" value="Mitochondrial import inner membrane translocase subunit tim13 like domains"/>
    <property type="match status" value="1"/>
</dbReference>
<reference evidence="8" key="1">
    <citation type="submission" date="2021-02" db="EMBL/GenBank/DDBJ databases">
        <authorList>
            <person name="Nowell W R."/>
        </authorList>
    </citation>
    <scope>NUCLEOTIDE SEQUENCE</scope>
</reference>
<sequence>MSLSSLANDPELQKFVAAKELENQLTTQVHHLTNICFDKCVESSGSLSDLSAKQTTCLQNCVERFLDCTMLITNRTVQRIQQGR</sequence>
<dbReference type="GO" id="GO:0005743">
    <property type="term" value="C:mitochondrial inner membrane"/>
    <property type="evidence" value="ECO:0007669"/>
    <property type="project" value="UniProtKB-SubCell"/>
</dbReference>
<protein>
    <recommendedName>
        <fullName evidence="1">Mitochondrial import inner membrane translocase subunit</fullName>
    </recommendedName>
</protein>
<dbReference type="InterPro" id="IPR035427">
    <property type="entry name" value="Tim10-like_dom_sf"/>
</dbReference>
<dbReference type="InterPro" id="IPR004217">
    <property type="entry name" value="Tim10-like"/>
</dbReference>
<comment type="subunit">
    <text evidence="1">Heterohexamer.</text>
</comment>
<dbReference type="EMBL" id="CAJNOL010002400">
    <property type="protein sequence ID" value="CAF1496922.1"/>
    <property type="molecule type" value="Genomic_DNA"/>
</dbReference>
<keyword evidence="1" id="KW-0143">Chaperone</keyword>
<evidence type="ECO:0000313" key="5">
    <source>
        <dbReference type="EMBL" id="CAF1208064.1"/>
    </source>
</evidence>
<dbReference type="Proteomes" id="UP000663870">
    <property type="component" value="Unassembled WGS sequence"/>
</dbReference>
<dbReference type="GO" id="GO:0015031">
    <property type="term" value="P:protein transport"/>
    <property type="evidence" value="ECO:0007669"/>
    <property type="project" value="UniProtKB-KW"/>
</dbReference>
<keyword evidence="1" id="KW-0472">Membrane</keyword>
<dbReference type="OrthoDB" id="344165at2759"/>
<keyword evidence="11" id="KW-1185">Reference proteome</keyword>
<dbReference type="AlphaFoldDB" id="A0A819DHY4"/>
<keyword evidence="1" id="KW-0999">Mitochondrion inner membrane</keyword>
<dbReference type="EMBL" id="CAJOBD010001885">
    <property type="protein sequence ID" value="CAF3838651.1"/>
    <property type="molecule type" value="Genomic_DNA"/>
</dbReference>
<evidence type="ECO:0000313" key="10">
    <source>
        <dbReference type="Proteomes" id="UP000663836"/>
    </source>
</evidence>
<keyword evidence="1" id="KW-0811">Translocation</keyword>
<dbReference type="Proteomes" id="UP000663874">
    <property type="component" value="Unassembled WGS sequence"/>
</dbReference>
<evidence type="ECO:0000313" key="4">
    <source>
        <dbReference type="EMBL" id="CAF1120438.1"/>
    </source>
</evidence>
<name>A0A819DHY4_9BILA</name>
<comment type="domain">
    <text evidence="1">The twin CX3C motif contains 4 conserved Cys residues that form 2 disulfide bonds in the mitochondrial intermembrane space.</text>
</comment>
<gene>
    <name evidence="7" type="ORF">FNK824_LOCUS13369</name>
    <name evidence="8" type="ORF">JBS370_LOCUS17511</name>
    <name evidence="6" type="ORF">JXQ802_LOCUS40183</name>
    <name evidence="9" type="ORF">OTI717_LOCUS24109</name>
    <name evidence="3" type="ORF">PYM288_LOCUS10483</name>
    <name evidence="4" type="ORF">RFH988_LOCUS20320</name>
    <name evidence="5" type="ORF">SEV965_LOCUS21515</name>
</gene>
<keyword evidence="1" id="KW-0653">Protein transport</keyword>